<comment type="subcellular location">
    <subcellularLocation>
        <location evidence="2">Cell membrane</location>
        <topology evidence="2">Multi-pass membrane protein</topology>
    </subcellularLocation>
</comment>
<evidence type="ECO:0000259" key="10">
    <source>
        <dbReference type="SMART" id="SM00388"/>
    </source>
</evidence>
<keyword evidence="9" id="KW-0472">Membrane</keyword>
<keyword evidence="6" id="KW-0547">Nucleotide-binding</keyword>
<dbReference type="Gene3D" id="1.10.287.130">
    <property type="match status" value="1"/>
</dbReference>
<dbReference type="Proteomes" id="UP000016480">
    <property type="component" value="Unassembled WGS sequence"/>
</dbReference>
<feature type="transmembrane region" description="Helical" evidence="9">
    <location>
        <begin position="9"/>
        <end position="28"/>
    </location>
</feature>
<dbReference type="AlphaFoldDB" id="A0A8T0C280"/>
<dbReference type="GO" id="GO:0000155">
    <property type="term" value="F:phosphorelay sensor kinase activity"/>
    <property type="evidence" value="ECO:0007669"/>
    <property type="project" value="InterPro"/>
</dbReference>
<feature type="transmembrane region" description="Helical" evidence="9">
    <location>
        <begin position="134"/>
        <end position="156"/>
    </location>
</feature>
<keyword evidence="9" id="KW-0812">Transmembrane</keyword>
<dbReference type="SUPFAM" id="SSF47384">
    <property type="entry name" value="Homodimeric domain of signal transducing histidine kinase"/>
    <property type="match status" value="1"/>
</dbReference>
<evidence type="ECO:0000256" key="8">
    <source>
        <dbReference type="ARBA" id="ARBA00022840"/>
    </source>
</evidence>
<evidence type="ECO:0000256" key="6">
    <source>
        <dbReference type="ARBA" id="ARBA00022741"/>
    </source>
</evidence>
<keyword evidence="9" id="KW-1133">Transmembrane helix</keyword>
<reference evidence="11 12" key="1">
    <citation type="journal article" date="2012" name="J. Bacteriol.">
        <title>Genome sequence of the cycloprodigiosin-producing bacterial strain Pseudoalteromonas rubra ATCC 29570(T).</title>
        <authorList>
            <person name="Xie B.B."/>
            <person name="Shu Y.L."/>
            <person name="Qin Q.L."/>
            <person name="Rong J.C."/>
            <person name="Zhang X.Y."/>
            <person name="Chen X.L."/>
            <person name="Zhou B.C."/>
            <person name="Zhang Y.Z."/>
        </authorList>
    </citation>
    <scope>NUCLEOTIDE SEQUENCE [LARGE SCALE GENOMIC DNA]</scope>
    <source>
        <strain evidence="11 12">DSM 6842</strain>
    </source>
</reference>
<evidence type="ECO:0000313" key="12">
    <source>
        <dbReference type="Proteomes" id="UP000016480"/>
    </source>
</evidence>
<evidence type="ECO:0000256" key="2">
    <source>
        <dbReference type="ARBA" id="ARBA00004651"/>
    </source>
</evidence>
<dbReference type="SUPFAM" id="SSF55874">
    <property type="entry name" value="ATPase domain of HSP90 chaperone/DNA topoisomerase II/histidine kinase"/>
    <property type="match status" value="1"/>
</dbReference>
<evidence type="ECO:0000256" key="5">
    <source>
        <dbReference type="ARBA" id="ARBA00022679"/>
    </source>
</evidence>
<evidence type="ECO:0000256" key="3">
    <source>
        <dbReference type="ARBA" id="ARBA00012438"/>
    </source>
</evidence>
<keyword evidence="7" id="KW-0418">Kinase</keyword>
<dbReference type="EC" id="2.7.13.3" evidence="3"/>
<dbReference type="GeneID" id="61360258"/>
<comment type="catalytic activity">
    <reaction evidence="1">
        <text>ATP + protein L-histidine = ADP + protein N-phospho-L-histidine.</text>
        <dbReference type="EC" id="2.7.13.3"/>
    </reaction>
</comment>
<dbReference type="SMART" id="SM00388">
    <property type="entry name" value="HisKA"/>
    <property type="match status" value="1"/>
</dbReference>
<accession>A0A8T0C280</accession>
<proteinExistence type="predicted"/>
<dbReference type="PANTHER" id="PTHR44936">
    <property type="entry name" value="SENSOR PROTEIN CREC"/>
    <property type="match status" value="1"/>
</dbReference>
<comment type="caution">
    <text evidence="11">The sequence shown here is derived from an EMBL/GenBank/DDBJ whole genome shotgun (WGS) entry which is preliminary data.</text>
</comment>
<organism evidence="11 12">
    <name type="scientific">Pseudoalteromonas rubra</name>
    <dbReference type="NCBI Taxonomy" id="43658"/>
    <lineage>
        <taxon>Bacteria</taxon>
        <taxon>Pseudomonadati</taxon>
        <taxon>Pseudomonadota</taxon>
        <taxon>Gammaproteobacteria</taxon>
        <taxon>Alteromonadales</taxon>
        <taxon>Pseudoalteromonadaceae</taxon>
        <taxon>Pseudoalteromonas</taxon>
    </lineage>
</organism>
<dbReference type="CDD" id="cd00082">
    <property type="entry name" value="HisKA"/>
    <property type="match status" value="1"/>
</dbReference>
<dbReference type="InterPro" id="IPR050980">
    <property type="entry name" value="2C_sensor_his_kinase"/>
</dbReference>
<evidence type="ECO:0000313" key="11">
    <source>
        <dbReference type="EMBL" id="KAF7781351.1"/>
    </source>
</evidence>
<keyword evidence="8" id="KW-0067">ATP-binding</keyword>
<dbReference type="InterPro" id="IPR003661">
    <property type="entry name" value="HisK_dim/P_dom"/>
</dbReference>
<evidence type="ECO:0000256" key="1">
    <source>
        <dbReference type="ARBA" id="ARBA00000085"/>
    </source>
</evidence>
<dbReference type="InterPro" id="IPR036890">
    <property type="entry name" value="HATPase_C_sf"/>
</dbReference>
<sequence length="404" mass="45800">MRQKTLRWYLARWLFALFGLFSLIWIWVASQVYHYAWDGTSEYYLYQDLEVALSGQLMLPYEDGGKLMGNWQDLPTDYQQALSQHGLGPEAKGQEITQLLTLSDDYLYTLRYTESAFEPLYIIHRISGQDSPSLVAVFIALTLALLILAAVTWWPIHRRIARESGRLTASLQSVSLQENETQAAQFEEFSHHSILAATDAYAQRYAQQQERLYSAFLSHELNTPLAQIHNTISRFEQLDELPLDALPLLTQLEEAGQDLASLSEAILLLCKADQVRLTSTDLNVFLQTWQQHWQQQGLRITLELPSEPIIKPVQSRLLNLLLEQIGKNALQHGEGSLSVSLDSDGMIFTNGISTQQTHQGQGLGTRIVSRVCACFGWQAQHKPGQYYTLTIHFSGYHGDLSSQV</sequence>
<feature type="domain" description="Signal transduction histidine kinase dimerisation/phosphoacceptor" evidence="10">
    <location>
        <begin position="209"/>
        <end position="275"/>
    </location>
</feature>
<dbReference type="PANTHER" id="PTHR44936:SF10">
    <property type="entry name" value="SENSOR PROTEIN RSTB"/>
    <property type="match status" value="1"/>
</dbReference>
<dbReference type="InterPro" id="IPR036097">
    <property type="entry name" value="HisK_dim/P_sf"/>
</dbReference>
<keyword evidence="4" id="KW-1003">Cell membrane</keyword>
<evidence type="ECO:0000256" key="9">
    <source>
        <dbReference type="SAM" id="Phobius"/>
    </source>
</evidence>
<evidence type="ECO:0000256" key="7">
    <source>
        <dbReference type="ARBA" id="ARBA00022777"/>
    </source>
</evidence>
<gene>
    <name evidence="11" type="ORF">PRUB_b0540</name>
</gene>
<evidence type="ECO:0000256" key="4">
    <source>
        <dbReference type="ARBA" id="ARBA00022475"/>
    </source>
</evidence>
<keyword evidence="5" id="KW-0808">Transferase</keyword>
<dbReference type="EMBL" id="AHCD03000044">
    <property type="protein sequence ID" value="KAF7781351.1"/>
    <property type="molecule type" value="Genomic_DNA"/>
</dbReference>
<protein>
    <recommendedName>
        <fullName evidence="3">histidine kinase</fullName>
        <ecNumber evidence="3">2.7.13.3</ecNumber>
    </recommendedName>
</protein>
<name>A0A8T0C280_9GAMM</name>
<dbReference type="RefSeq" id="WP_010380055.1">
    <property type="nucleotide sequence ID" value="NZ_AHCD03000044.1"/>
</dbReference>
<dbReference type="GO" id="GO:0005524">
    <property type="term" value="F:ATP binding"/>
    <property type="evidence" value="ECO:0007669"/>
    <property type="project" value="UniProtKB-KW"/>
</dbReference>